<feature type="compositionally biased region" description="Polar residues" evidence="1">
    <location>
        <begin position="18"/>
        <end position="31"/>
    </location>
</feature>
<dbReference type="STRING" id="1432141.A0A015NJ39"/>
<evidence type="ECO:0000256" key="1">
    <source>
        <dbReference type="SAM" id="MobiDB-lite"/>
    </source>
</evidence>
<accession>A0A015NJ39</accession>
<evidence type="ECO:0000313" key="3">
    <source>
        <dbReference type="Proteomes" id="UP000022910"/>
    </source>
</evidence>
<dbReference type="HOGENOM" id="CLU_2039325_0_0_1"/>
<gene>
    <name evidence="2" type="ORF">RirG_005450</name>
</gene>
<dbReference type="AlphaFoldDB" id="A0A015NJ39"/>
<organism evidence="2 3">
    <name type="scientific">Rhizophagus irregularis (strain DAOM 197198w)</name>
    <name type="common">Glomus intraradices</name>
    <dbReference type="NCBI Taxonomy" id="1432141"/>
    <lineage>
        <taxon>Eukaryota</taxon>
        <taxon>Fungi</taxon>
        <taxon>Fungi incertae sedis</taxon>
        <taxon>Mucoromycota</taxon>
        <taxon>Glomeromycotina</taxon>
        <taxon>Glomeromycetes</taxon>
        <taxon>Glomerales</taxon>
        <taxon>Glomeraceae</taxon>
        <taxon>Rhizophagus</taxon>
    </lineage>
</organism>
<protein>
    <submittedName>
        <fullName evidence="2">Uncharacterized protein</fullName>
    </submittedName>
</protein>
<proteinExistence type="predicted"/>
<dbReference type="Proteomes" id="UP000022910">
    <property type="component" value="Unassembled WGS sequence"/>
</dbReference>
<reference evidence="2 3" key="1">
    <citation type="submission" date="2014-02" db="EMBL/GenBank/DDBJ databases">
        <title>Single nucleus genome sequencing reveals high similarity among nuclei of an endomycorrhizal fungus.</title>
        <authorList>
            <person name="Lin K."/>
            <person name="Geurts R."/>
            <person name="Zhang Z."/>
            <person name="Limpens E."/>
            <person name="Saunders D.G."/>
            <person name="Mu D."/>
            <person name="Pang E."/>
            <person name="Cao H."/>
            <person name="Cha H."/>
            <person name="Lin T."/>
            <person name="Zhou Q."/>
            <person name="Shang Y."/>
            <person name="Li Y."/>
            <person name="Ivanov S."/>
            <person name="Sharma T."/>
            <person name="Velzen R.V."/>
            <person name="Ruijter N.D."/>
            <person name="Aanen D.K."/>
            <person name="Win J."/>
            <person name="Kamoun S."/>
            <person name="Bisseling T."/>
            <person name="Huang S."/>
        </authorList>
    </citation>
    <scope>NUCLEOTIDE SEQUENCE [LARGE SCALE GENOMIC DNA]</scope>
    <source>
        <strain evidence="3">DAOM197198w</strain>
    </source>
</reference>
<feature type="region of interest" description="Disordered" evidence="1">
    <location>
        <begin position="1"/>
        <end position="56"/>
    </location>
</feature>
<name>A0A015NJ39_RHIIW</name>
<feature type="compositionally biased region" description="Polar residues" evidence="1">
    <location>
        <begin position="1"/>
        <end position="11"/>
    </location>
</feature>
<evidence type="ECO:0000313" key="2">
    <source>
        <dbReference type="EMBL" id="EXX79453.1"/>
    </source>
</evidence>
<dbReference type="EMBL" id="JEMT01003336">
    <property type="protein sequence ID" value="EXX79453.1"/>
    <property type="molecule type" value="Genomic_DNA"/>
</dbReference>
<comment type="caution">
    <text evidence="2">The sequence shown here is derived from an EMBL/GenBank/DDBJ whole genome shotgun (WGS) entry which is preliminary data.</text>
</comment>
<sequence>MVYSPLASQGASPVDSPSMHSPPNLSYQYSPGSPLDMQPGFSPESPPKSPLKSPSNEIINTAPEIVWRGKLVFDKKIGDFSGHADLLAAKKRDKKRNWDEYLSSSIIVNGHVSRIEDFDYF</sequence>
<keyword evidence="3" id="KW-1185">Reference proteome</keyword>